<proteinExistence type="predicted"/>
<dbReference type="Proteomes" id="UP000233742">
    <property type="component" value="Chromosome"/>
</dbReference>
<dbReference type="InterPro" id="IPR023346">
    <property type="entry name" value="Lysozyme-like_dom_sf"/>
</dbReference>
<dbReference type="AlphaFoldDB" id="A0A2K9ETC7"/>
<keyword evidence="1" id="KW-0732">Signal</keyword>
<dbReference type="OrthoDB" id="5945995at2"/>
<reference evidence="2 3" key="1">
    <citation type="submission" date="2017-12" db="EMBL/GenBank/DDBJ databases">
        <authorList>
            <person name="Hurst M.R.H."/>
        </authorList>
    </citation>
    <scope>NUCLEOTIDE SEQUENCE [LARGE SCALE GENOMIC DNA]</scope>
    <source>
        <strain evidence="2 3">BM15</strain>
    </source>
</reference>
<dbReference type="RefSeq" id="WP_101460751.1">
    <property type="nucleotide sequence ID" value="NZ_CP025408.1"/>
</dbReference>
<evidence type="ECO:0000256" key="1">
    <source>
        <dbReference type="SAM" id="SignalP"/>
    </source>
</evidence>
<evidence type="ECO:0008006" key="4">
    <source>
        <dbReference type="Google" id="ProtNLM"/>
    </source>
</evidence>
<dbReference type="KEGG" id="paro:CUV01_12390"/>
<gene>
    <name evidence="2" type="ORF">CUV01_12390</name>
</gene>
<feature type="chain" id="PRO_5014597064" description="Lytic transglycosylase domain-containing protein" evidence="1">
    <location>
        <begin position="25"/>
        <end position="271"/>
    </location>
</feature>
<dbReference type="EMBL" id="CP025408">
    <property type="protein sequence ID" value="AUH34086.1"/>
    <property type="molecule type" value="Genomic_DNA"/>
</dbReference>
<protein>
    <recommendedName>
        <fullName evidence="4">Lytic transglycosylase domain-containing protein</fullName>
    </recommendedName>
</protein>
<feature type="signal peptide" evidence="1">
    <location>
        <begin position="1"/>
        <end position="24"/>
    </location>
</feature>
<sequence length="271" mass="29064">MSLLIRIAVLWCWLAGLLTGPVLAALPSAEALHAAETCEYAAMTAATEAGIPPEILGALTLTETGRRLGDAVRPWAWSVNAEGAGSWFDEPASALAFAEERVALGRPNVDIGCFQINYRWHGENFPSVAAMFDPMTNARYAARFVRDLYQETGDWRAAAGAFHSRTPENAQKYLRRFDELHALLRERGPLGLTNSPETYNQFAMAAPMPEEKVRAAREKLTLLGAPIGTAPNGMVGSLAVIGDSRGSLLGPEGGVASVPGQPSLWVSAFTP</sequence>
<evidence type="ECO:0000313" key="2">
    <source>
        <dbReference type="EMBL" id="AUH34086.1"/>
    </source>
</evidence>
<dbReference type="Gene3D" id="1.10.530.10">
    <property type="match status" value="1"/>
</dbReference>
<name>A0A2K9ETC7_9RHOB</name>
<accession>A0A2K9ETC7</accession>
<dbReference type="SUPFAM" id="SSF53955">
    <property type="entry name" value="Lysozyme-like"/>
    <property type="match status" value="1"/>
</dbReference>
<organism evidence="2 3">
    <name type="scientific">Paracoccus tegillarcae</name>
    <dbReference type="NCBI Taxonomy" id="1529068"/>
    <lineage>
        <taxon>Bacteria</taxon>
        <taxon>Pseudomonadati</taxon>
        <taxon>Pseudomonadota</taxon>
        <taxon>Alphaproteobacteria</taxon>
        <taxon>Rhodobacterales</taxon>
        <taxon>Paracoccaceae</taxon>
        <taxon>Paracoccus</taxon>
    </lineage>
</organism>
<evidence type="ECO:0000313" key="3">
    <source>
        <dbReference type="Proteomes" id="UP000233742"/>
    </source>
</evidence>
<keyword evidence="3" id="KW-1185">Reference proteome</keyword>